<sequence length="209" mass="24501">MERQDVFLQRTFVALTNLLNSPELLEVMAEYSFDEKKVRQGLKMHGKVETLTLQREQAQEAQYQATQLLTQAKEDLMSIYRKHLETARLAYLREAADYQDTLHITATVPRTMVDCIKHIKRFYAHVPVPMMEKYLVPQKELTEASRLAQRVNELLALQIKAKSQPQQLSDLRQKELNALQAWMHRFEKIARIAFEEQPQQLEVLGHTVR</sequence>
<dbReference type="AlphaFoldDB" id="A0AA49JF73"/>
<proteinExistence type="predicted"/>
<accession>A0AA49JF73</accession>
<gene>
    <name evidence="1" type="ORF">K4G66_05590</name>
</gene>
<reference evidence="1" key="1">
    <citation type="journal article" date="2023" name="Comput. Struct. Biotechnol. J.">
        <title>Discovery of a novel marine Bacteroidetes with a rich repertoire of carbohydrate-active enzymes.</title>
        <authorList>
            <person name="Chen B."/>
            <person name="Liu G."/>
            <person name="Chen Q."/>
            <person name="Wang H."/>
            <person name="Liu L."/>
            <person name="Tang K."/>
        </authorList>
    </citation>
    <scope>NUCLEOTIDE SEQUENCE</scope>
    <source>
        <strain evidence="1">TK19036</strain>
    </source>
</reference>
<organism evidence="1">
    <name type="scientific">Roseihalotalea indica</name>
    <dbReference type="NCBI Taxonomy" id="2867963"/>
    <lineage>
        <taxon>Bacteria</taxon>
        <taxon>Pseudomonadati</taxon>
        <taxon>Bacteroidota</taxon>
        <taxon>Cytophagia</taxon>
        <taxon>Cytophagales</taxon>
        <taxon>Catalimonadaceae</taxon>
        <taxon>Roseihalotalea</taxon>
    </lineage>
</organism>
<name>A0AA49JF73_9BACT</name>
<dbReference type="EMBL" id="CP120682">
    <property type="protein sequence ID" value="WKN38171.1"/>
    <property type="molecule type" value="Genomic_DNA"/>
</dbReference>
<protein>
    <submittedName>
        <fullName evidence="1">Uncharacterized protein</fullName>
    </submittedName>
</protein>
<evidence type="ECO:0000313" key="1">
    <source>
        <dbReference type="EMBL" id="WKN38171.1"/>
    </source>
</evidence>
<reference evidence="1" key="2">
    <citation type="journal article" date="2024" name="Antonie Van Leeuwenhoek">
        <title>Roseihalotalea indica gen. nov., sp. nov., a halophilic Bacteroidetes from mesopelagic Southwest Indian Ocean with higher carbohydrate metabolic potential.</title>
        <authorList>
            <person name="Chen B."/>
            <person name="Zhang M."/>
            <person name="Lin D."/>
            <person name="Ye J."/>
            <person name="Tang K."/>
        </authorList>
    </citation>
    <scope>NUCLEOTIDE SEQUENCE</scope>
    <source>
        <strain evidence="1">TK19036</strain>
    </source>
</reference>